<accession>A0A1R1PYY2</accession>
<dbReference type="Pfam" id="PF18137">
    <property type="entry name" value="WHD_ORC"/>
    <property type="match status" value="1"/>
</dbReference>
<evidence type="ECO:0000259" key="1">
    <source>
        <dbReference type="Pfam" id="PF18137"/>
    </source>
</evidence>
<feature type="domain" description="Origin recognition complex subunit 3 winged helix C-terminal" evidence="1">
    <location>
        <begin position="278"/>
        <end position="333"/>
    </location>
</feature>
<proteinExistence type="predicted"/>
<dbReference type="GO" id="GO:0006270">
    <property type="term" value="P:DNA replication initiation"/>
    <property type="evidence" value="ECO:0007669"/>
    <property type="project" value="TreeGrafter"/>
</dbReference>
<dbReference type="CDD" id="cd20704">
    <property type="entry name" value="Orc3"/>
    <property type="match status" value="1"/>
</dbReference>
<dbReference type="GO" id="GO:0003688">
    <property type="term" value="F:DNA replication origin binding"/>
    <property type="evidence" value="ECO:0007669"/>
    <property type="project" value="TreeGrafter"/>
</dbReference>
<dbReference type="GO" id="GO:0005664">
    <property type="term" value="C:nuclear origin of replication recognition complex"/>
    <property type="evidence" value="ECO:0007669"/>
    <property type="project" value="InterPro"/>
</dbReference>
<name>A0A1R1PYY2_ZANCU</name>
<dbReference type="GO" id="GO:0031261">
    <property type="term" value="C:DNA replication preinitiation complex"/>
    <property type="evidence" value="ECO:0007669"/>
    <property type="project" value="TreeGrafter"/>
</dbReference>
<organism evidence="2 3">
    <name type="scientific">Zancudomyces culisetae</name>
    <name type="common">Gut fungus</name>
    <name type="synonym">Smittium culisetae</name>
    <dbReference type="NCBI Taxonomy" id="1213189"/>
    <lineage>
        <taxon>Eukaryota</taxon>
        <taxon>Fungi</taxon>
        <taxon>Fungi incertae sedis</taxon>
        <taxon>Zoopagomycota</taxon>
        <taxon>Kickxellomycotina</taxon>
        <taxon>Harpellomycetes</taxon>
        <taxon>Harpellales</taxon>
        <taxon>Legeriomycetaceae</taxon>
        <taxon>Zancudomyces</taxon>
    </lineage>
</organism>
<dbReference type="OrthoDB" id="10265211at2759"/>
<comment type="caution">
    <text evidence="2">The sequence shown here is derived from an EMBL/GenBank/DDBJ whole genome shotgun (WGS) entry which is preliminary data.</text>
</comment>
<dbReference type="Proteomes" id="UP000188320">
    <property type="component" value="Unassembled WGS sequence"/>
</dbReference>
<dbReference type="PANTHER" id="PTHR12748:SF0">
    <property type="entry name" value="ORIGIN RECOGNITION COMPLEX SUBUNIT 3"/>
    <property type="match status" value="1"/>
</dbReference>
<dbReference type="InterPro" id="IPR020795">
    <property type="entry name" value="ORC3"/>
</dbReference>
<dbReference type="GO" id="GO:0005656">
    <property type="term" value="C:nuclear pre-replicative complex"/>
    <property type="evidence" value="ECO:0007669"/>
    <property type="project" value="TreeGrafter"/>
</dbReference>
<protein>
    <submittedName>
        <fullName evidence="2">Origin recognition complex subunit 3</fullName>
    </submittedName>
</protein>
<dbReference type="PANTHER" id="PTHR12748">
    <property type="entry name" value="ORIGIN RECOGNITION COMPLEX SUBUNIT 3"/>
    <property type="match status" value="1"/>
</dbReference>
<keyword evidence="3" id="KW-1185">Reference proteome</keyword>
<reference evidence="3" key="1">
    <citation type="submission" date="2017-01" db="EMBL/GenBank/DDBJ databases">
        <authorList>
            <person name="Wang Y."/>
            <person name="White M."/>
            <person name="Kvist S."/>
            <person name="Moncalvo J.-M."/>
        </authorList>
    </citation>
    <scope>NUCLEOTIDE SEQUENCE [LARGE SCALE GENOMIC DNA]</scope>
    <source>
        <strain evidence="3">COL-18-3</strain>
    </source>
</reference>
<gene>
    <name evidence="2" type="ORF">AX774_g280</name>
</gene>
<evidence type="ECO:0000313" key="2">
    <source>
        <dbReference type="EMBL" id="OMH86166.1"/>
    </source>
</evidence>
<sequence length="376" mass="42819">MASLSSPTMAYQIKTVDELKFTPSHIEMVLMQKSVIRYVGNKYSDDKELLKKALNDQVHFTRVILVDMLTIVELYQRRYKVGIKLVEAIQSVLPKNAKNQAFSARIIHYNTVGEGFESSQVFAQLVSGLKRLSSSQILELLHKILSILEREEELYQHHKLKLAGIRKPDGLCYDPKQLCGQPIAKITECISAFKSNTSSPAETKSASVYTRRQITENPYLLALSSNDVQNENALRLANVSIPNILSSFLLHYSNVPLHEIFYYDNSNLLSQSFNPQIRHYIQTALSTPEFYLGSPEDSQAKFDISVLYNLHLETGRFINLYDWFMSYNYVISRGGPIDSGLLVRFQTAVNSLFFMGLIKPTNVKPDHIERLTFGSF</sequence>
<dbReference type="AlphaFoldDB" id="A0A1R1PYY2"/>
<dbReference type="EMBL" id="LSSK01000012">
    <property type="protein sequence ID" value="OMH86166.1"/>
    <property type="molecule type" value="Genomic_DNA"/>
</dbReference>
<dbReference type="InterPro" id="IPR040855">
    <property type="entry name" value="ORC_WH_C"/>
</dbReference>
<evidence type="ECO:0000313" key="3">
    <source>
        <dbReference type="Proteomes" id="UP000188320"/>
    </source>
</evidence>